<accession>F0YDZ3</accession>
<organism evidence="4">
    <name type="scientific">Aureococcus anophagefferens</name>
    <name type="common">Harmful bloom alga</name>
    <dbReference type="NCBI Taxonomy" id="44056"/>
    <lineage>
        <taxon>Eukaryota</taxon>
        <taxon>Sar</taxon>
        <taxon>Stramenopiles</taxon>
        <taxon>Ochrophyta</taxon>
        <taxon>Pelagophyceae</taxon>
        <taxon>Pelagomonadales</taxon>
        <taxon>Pelagomonadaceae</taxon>
        <taxon>Aureococcus</taxon>
    </lineage>
</organism>
<feature type="region of interest" description="Disordered" evidence="1">
    <location>
        <begin position="201"/>
        <end position="220"/>
    </location>
</feature>
<name>F0YDZ3_AURAN</name>
<dbReference type="AlphaFoldDB" id="F0YDZ3"/>
<dbReference type="InParanoid" id="F0YDZ3"/>
<dbReference type="KEGG" id="aaf:AURANDRAFT_65364"/>
<dbReference type="GeneID" id="20225296"/>
<gene>
    <name evidence="3" type="ORF">AURANDRAFT_65364</name>
</gene>
<sequence length="220" mass="23497">MAQRRSALALLLMQCAALRVTRLKLVRRLPAGACAVAAPAAFADDLMDVCPNCPQAVNPLPLASILGRWSLSASWTDATGAPRTLVGETQFRSVGKANSGKTSFVRDEPGDDRVAGGAWYEVPAKLYKGQFSWSARWKLKTAGETLLFRGDTSTGDPRDFLENRRPPTMAGDVFVETYGPLEGMTSQRRVGSFSAVLRESCSGSGGDAAKIGGADTRALR</sequence>
<keyword evidence="4" id="KW-1185">Reference proteome</keyword>
<reference evidence="3 4" key="1">
    <citation type="journal article" date="2011" name="Proc. Natl. Acad. Sci. U.S.A.">
        <title>Niche of harmful alga Aureococcus anophagefferens revealed through ecogenomics.</title>
        <authorList>
            <person name="Gobler C.J."/>
            <person name="Berry D.L."/>
            <person name="Dyhrman S.T."/>
            <person name="Wilhelm S.W."/>
            <person name="Salamov A."/>
            <person name="Lobanov A.V."/>
            <person name="Zhang Y."/>
            <person name="Collier J.L."/>
            <person name="Wurch L.L."/>
            <person name="Kustka A.B."/>
            <person name="Dill B.D."/>
            <person name="Shah M."/>
            <person name="VerBerkmoes N.C."/>
            <person name="Kuo A."/>
            <person name="Terry A."/>
            <person name="Pangilinan J."/>
            <person name="Lindquist E.A."/>
            <person name="Lucas S."/>
            <person name="Paulsen I.T."/>
            <person name="Hattenrath-Lehmann T.K."/>
            <person name="Talmage S.C."/>
            <person name="Walker E.A."/>
            <person name="Koch F."/>
            <person name="Burson A.M."/>
            <person name="Marcoval M.A."/>
            <person name="Tang Y.Z."/>
            <person name="Lecleir G.R."/>
            <person name="Coyne K.J."/>
            <person name="Berg G.M."/>
            <person name="Bertrand E.M."/>
            <person name="Saito M.A."/>
            <person name="Gladyshev V.N."/>
            <person name="Grigoriev I.V."/>
        </authorList>
    </citation>
    <scope>NUCLEOTIDE SEQUENCE [LARGE SCALE GENOMIC DNA]</scope>
    <source>
        <strain evidence="4">CCMP 1984</strain>
    </source>
</reference>
<evidence type="ECO:0000256" key="2">
    <source>
        <dbReference type="SAM" id="SignalP"/>
    </source>
</evidence>
<feature type="chain" id="PRO_5003262936" description="DUF1579 domain-containing protein" evidence="2">
    <location>
        <begin position="18"/>
        <end position="220"/>
    </location>
</feature>
<dbReference type="Proteomes" id="UP000002729">
    <property type="component" value="Unassembled WGS sequence"/>
</dbReference>
<evidence type="ECO:0000313" key="4">
    <source>
        <dbReference type="Proteomes" id="UP000002729"/>
    </source>
</evidence>
<dbReference type="OrthoDB" id="201723at2759"/>
<evidence type="ECO:0000256" key="1">
    <source>
        <dbReference type="SAM" id="MobiDB-lite"/>
    </source>
</evidence>
<dbReference type="RefSeq" id="XP_009038580.1">
    <property type="nucleotide sequence ID" value="XM_009040332.1"/>
</dbReference>
<dbReference type="EMBL" id="GL833133">
    <property type="protein sequence ID" value="EGB06835.1"/>
    <property type="molecule type" value="Genomic_DNA"/>
</dbReference>
<keyword evidence="2" id="KW-0732">Signal</keyword>
<proteinExistence type="predicted"/>
<evidence type="ECO:0008006" key="5">
    <source>
        <dbReference type="Google" id="ProtNLM"/>
    </source>
</evidence>
<protein>
    <recommendedName>
        <fullName evidence="5">DUF1579 domain-containing protein</fullName>
    </recommendedName>
</protein>
<evidence type="ECO:0000313" key="3">
    <source>
        <dbReference type="EMBL" id="EGB06835.1"/>
    </source>
</evidence>
<feature type="signal peptide" evidence="2">
    <location>
        <begin position="1"/>
        <end position="17"/>
    </location>
</feature>